<evidence type="ECO:0000313" key="2">
    <source>
        <dbReference type="EMBL" id="KAK9968837.1"/>
    </source>
</evidence>
<organism evidence="2 3">
    <name type="scientific">Culter alburnus</name>
    <name type="common">Topmouth culter</name>
    <dbReference type="NCBI Taxonomy" id="194366"/>
    <lineage>
        <taxon>Eukaryota</taxon>
        <taxon>Metazoa</taxon>
        <taxon>Chordata</taxon>
        <taxon>Craniata</taxon>
        <taxon>Vertebrata</taxon>
        <taxon>Euteleostomi</taxon>
        <taxon>Actinopterygii</taxon>
        <taxon>Neopterygii</taxon>
        <taxon>Teleostei</taxon>
        <taxon>Ostariophysi</taxon>
        <taxon>Cypriniformes</taxon>
        <taxon>Xenocyprididae</taxon>
        <taxon>Xenocypridinae</taxon>
        <taxon>Culter</taxon>
    </lineage>
</organism>
<proteinExistence type="predicted"/>
<reference evidence="2 3" key="1">
    <citation type="submission" date="2024-05" db="EMBL/GenBank/DDBJ databases">
        <title>A high-quality chromosomal-level genome assembly of Topmouth culter (Culter alburnus).</title>
        <authorList>
            <person name="Zhao H."/>
        </authorList>
    </citation>
    <scope>NUCLEOTIDE SEQUENCE [LARGE SCALE GENOMIC DNA]</scope>
    <source>
        <strain evidence="2">CATC2023</strain>
        <tissue evidence="2">Muscle</tissue>
    </source>
</reference>
<dbReference type="EMBL" id="JAWDJR010000010">
    <property type="protein sequence ID" value="KAK9968837.1"/>
    <property type="molecule type" value="Genomic_DNA"/>
</dbReference>
<dbReference type="AlphaFoldDB" id="A0AAW2A5Z9"/>
<evidence type="ECO:0000256" key="1">
    <source>
        <dbReference type="SAM" id="MobiDB-lite"/>
    </source>
</evidence>
<evidence type="ECO:0000313" key="3">
    <source>
        <dbReference type="Proteomes" id="UP001479290"/>
    </source>
</evidence>
<sequence>MINYNRQGYPCLGSSLEADLSGMGGHQICLRGSVGVVGHLAHRQKVVLSSSLSTSHYSLVGRVNDKPIWPEEAVSESRANDQRQPRVSSAVIQPGSDR</sequence>
<comment type="caution">
    <text evidence="2">The sequence shown here is derived from an EMBL/GenBank/DDBJ whole genome shotgun (WGS) entry which is preliminary data.</text>
</comment>
<gene>
    <name evidence="2" type="ORF">ABG768_003138</name>
</gene>
<protein>
    <submittedName>
        <fullName evidence="2">Uncharacterized protein</fullName>
    </submittedName>
</protein>
<feature type="region of interest" description="Disordered" evidence="1">
    <location>
        <begin position="71"/>
        <end position="98"/>
    </location>
</feature>
<name>A0AAW2A5Z9_CULAL</name>
<keyword evidence="3" id="KW-1185">Reference proteome</keyword>
<accession>A0AAW2A5Z9</accession>
<dbReference type="Proteomes" id="UP001479290">
    <property type="component" value="Unassembled WGS sequence"/>
</dbReference>